<organism evidence="3">
    <name type="scientific">Cryptosporidium sp. mink genotype</name>
    <dbReference type="NCBI Taxonomy" id="468638"/>
    <lineage>
        <taxon>Eukaryota</taxon>
        <taxon>Sar</taxon>
        <taxon>Alveolata</taxon>
        <taxon>Apicomplexa</taxon>
        <taxon>Conoidasida</taxon>
        <taxon>Coccidia</taxon>
        <taxon>Eucoccidiorida</taxon>
        <taxon>Eimeriorina</taxon>
        <taxon>Cryptosporidiidae</taxon>
        <taxon>Cryptosporidium</taxon>
    </lineage>
</organism>
<dbReference type="AlphaFoldDB" id="E0ZPT2"/>
<feature type="non-terminal residue" evidence="3">
    <location>
        <position position="257"/>
    </location>
</feature>
<dbReference type="InterPro" id="IPR021035">
    <property type="entry name" value="Glycop-60_Cryptosporidium"/>
</dbReference>
<evidence type="ECO:0000256" key="1">
    <source>
        <dbReference type="SAM" id="MobiDB-lite"/>
    </source>
</evidence>
<feature type="compositionally biased region" description="Polar residues" evidence="1">
    <location>
        <begin position="46"/>
        <end position="56"/>
    </location>
</feature>
<sequence length="257" mass="26772">SAPAVPLRGTLKDVSVEGSSSSSSTSTTAPAPKKARTGEVSEETQDGVQSDSSVTPGSADVGKGDTEEKGSDQAGHSASHSQPASVPYSSSDTAGTTSEECGTTFVMWFGEGTPVATLKCGGYTMVYGPEKGKTDPAPRYISGEVKTVTFEKESDTIKIKVDGKEFSTLSTDSTSPTENASSVVRSRSRRSLEEATATVDLFAFTLSGGKRIEVAVPNVSESAKRDKYSLVADDKPFYTGSNSGNDSGVYKLDEKGN</sequence>
<dbReference type="Pfam" id="PF11025">
    <property type="entry name" value="GP40"/>
    <property type="match status" value="1"/>
</dbReference>
<feature type="region of interest" description="Disordered" evidence="1">
    <location>
        <begin position="167"/>
        <end position="193"/>
    </location>
</feature>
<accession>E0ZPT2</accession>
<feature type="region of interest" description="Disordered" evidence="1">
    <location>
        <begin position="1"/>
        <end position="98"/>
    </location>
</feature>
<evidence type="ECO:0000259" key="2">
    <source>
        <dbReference type="Pfam" id="PF11025"/>
    </source>
</evidence>
<feature type="region of interest" description="Disordered" evidence="1">
    <location>
        <begin position="234"/>
        <end position="257"/>
    </location>
</feature>
<dbReference type="EMBL" id="HM234174">
    <property type="protein sequence ID" value="ADL67554.1"/>
    <property type="molecule type" value="Genomic_DNA"/>
</dbReference>
<reference evidence="3" key="1">
    <citation type="journal article" date="2011" name="Exp. Parasitol.">
        <title>Subtypes of Cryptosporidium spp. in mice and other small mammals.</title>
        <authorList>
            <person name="Feng Y."/>
            <person name="Lal A.A."/>
            <person name="Li N."/>
            <person name="Xiao L."/>
        </authorList>
    </citation>
    <scope>NUCLEOTIDE SEQUENCE</scope>
    <source>
        <strain evidence="3">11640</strain>
    </source>
</reference>
<feature type="non-terminal residue" evidence="3">
    <location>
        <position position="1"/>
    </location>
</feature>
<feature type="compositionally biased region" description="Low complexity" evidence="1">
    <location>
        <begin position="19"/>
        <end position="28"/>
    </location>
</feature>
<proteinExistence type="predicted"/>
<feature type="domain" description="Glycoprotein 60 Cryptosporidium spp" evidence="2">
    <location>
        <begin position="96"/>
        <end position="252"/>
    </location>
</feature>
<feature type="compositionally biased region" description="Basic and acidic residues" evidence="1">
    <location>
        <begin position="62"/>
        <end position="71"/>
    </location>
</feature>
<feature type="compositionally biased region" description="Polar residues" evidence="1">
    <location>
        <begin position="74"/>
        <end position="98"/>
    </location>
</feature>
<feature type="compositionally biased region" description="Polar residues" evidence="1">
    <location>
        <begin position="167"/>
        <end position="180"/>
    </location>
</feature>
<protein>
    <submittedName>
        <fullName evidence="3">60 kDa glycoprotein</fullName>
    </submittedName>
</protein>
<gene>
    <name evidence="3" type="primary">gp60</name>
</gene>
<name>E0ZPT2_9CRYT</name>
<evidence type="ECO:0000313" key="3">
    <source>
        <dbReference type="EMBL" id="ADL67554.1"/>
    </source>
</evidence>